<name>A2G7K3_TRIV3</name>
<protein>
    <recommendedName>
        <fullName evidence="5">DUF3447 domain-containing protein</fullName>
    </recommendedName>
</protein>
<keyword evidence="2" id="KW-0040">ANK repeat</keyword>
<keyword evidence="1" id="KW-0677">Repeat</keyword>
<dbReference type="SMART" id="SM00248">
    <property type="entry name" value="ANK"/>
    <property type="match status" value="6"/>
</dbReference>
<reference evidence="3" key="1">
    <citation type="submission" date="2006-10" db="EMBL/GenBank/DDBJ databases">
        <authorList>
            <person name="Amadeo P."/>
            <person name="Zhao Q."/>
            <person name="Wortman J."/>
            <person name="Fraser-Liggett C."/>
            <person name="Carlton J."/>
        </authorList>
    </citation>
    <scope>NUCLEOTIDE SEQUENCE</scope>
    <source>
        <strain evidence="3">G3</strain>
    </source>
</reference>
<reference evidence="3" key="2">
    <citation type="journal article" date="2007" name="Science">
        <title>Draft genome sequence of the sexually transmitted pathogen Trichomonas vaginalis.</title>
        <authorList>
            <person name="Carlton J.M."/>
            <person name="Hirt R.P."/>
            <person name="Silva J.C."/>
            <person name="Delcher A.L."/>
            <person name="Schatz M."/>
            <person name="Zhao Q."/>
            <person name="Wortman J.R."/>
            <person name="Bidwell S.L."/>
            <person name="Alsmark U.C.M."/>
            <person name="Besteiro S."/>
            <person name="Sicheritz-Ponten T."/>
            <person name="Noel C.J."/>
            <person name="Dacks J.B."/>
            <person name="Foster P.G."/>
            <person name="Simillion C."/>
            <person name="Van de Peer Y."/>
            <person name="Miranda-Saavedra D."/>
            <person name="Barton G.J."/>
            <person name="Westrop G.D."/>
            <person name="Mueller S."/>
            <person name="Dessi D."/>
            <person name="Fiori P.L."/>
            <person name="Ren Q."/>
            <person name="Paulsen I."/>
            <person name="Zhang H."/>
            <person name="Bastida-Corcuera F.D."/>
            <person name="Simoes-Barbosa A."/>
            <person name="Brown M.T."/>
            <person name="Hayes R.D."/>
            <person name="Mukherjee M."/>
            <person name="Okumura C.Y."/>
            <person name="Schneider R."/>
            <person name="Smith A.J."/>
            <person name="Vanacova S."/>
            <person name="Villalvazo M."/>
            <person name="Haas B.J."/>
            <person name="Pertea M."/>
            <person name="Feldblyum T.V."/>
            <person name="Utterback T.R."/>
            <person name="Shu C.L."/>
            <person name="Osoegawa K."/>
            <person name="de Jong P.J."/>
            <person name="Hrdy I."/>
            <person name="Horvathova L."/>
            <person name="Zubacova Z."/>
            <person name="Dolezal P."/>
            <person name="Malik S.B."/>
            <person name="Logsdon J.M. Jr."/>
            <person name="Henze K."/>
            <person name="Gupta A."/>
            <person name="Wang C.C."/>
            <person name="Dunne R.L."/>
            <person name="Upcroft J.A."/>
            <person name="Upcroft P."/>
            <person name="White O."/>
            <person name="Salzberg S.L."/>
            <person name="Tang P."/>
            <person name="Chiu C.-H."/>
            <person name="Lee Y.-S."/>
            <person name="Embley T.M."/>
            <person name="Coombs G.H."/>
            <person name="Mottram J.C."/>
            <person name="Tachezy J."/>
            <person name="Fraser-Liggett C.M."/>
            <person name="Johnson P.J."/>
        </authorList>
    </citation>
    <scope>NUCLEOTIDE SEQUENCE [LARGE SCALE GENOMIC DNA]</scope>
    <source>
        <strain evidence="3">G3</strain>
    </source>
</reference>
<dbReference type="KEGG" id="tva:4744511"/>
<dbReference type="RefSeq" id="XP_001299795.1">
    <property type="nucleotide sequence ID" value="XM_001299794.1"/>
</dbReference>
<dbReference type="SMR" id="A2G7K3"/>
<accession>A2G7K3</accession>
<proteinExistence type="predicted"/>
<dbReference type="Gene3D" id="1.25.40.20">
    <property type="entry name" value="Ankyrin repeat-containing domain"/>
    <property type="match status" value="2"/>
</dbReference>
<evidence type="ECO:0000256" key="1">
    <source>
        <dbReference type="ARBA" id="ARBA00022737"/>
    </source>
</evidence>
<dbReference type="VEuPathDB" id="TrichDB:TVAGG3_0872380"/>
<sequence>MSVGRSGFKKKEMRIQFDPNRVAQIIKENDVDSLIQYHETHAIRFHGLSIPDSPIKNGPFDTKNLSEAHLAAYYNAFECLKYLIENYKLQYVNTSSGFEPIHYATLGNSLECVHYLCKIAHYKIPEIKPKLLKNSPLYLSTSLPDTTVFQFLLENLSFSFEEIEVSLQNAINLRKQNFINIIINHLESNINYTKKSLNPNLIKSVIKTNSIEILKSLFRLPIKLLFNSTEEANIVRLAIQKNNIEMFNLLLKRRFIDIPSLSEKNSLLHLAAKTGNPEMIQFILENIEKTDVKALDAYGNNAAFYVTNLDDIKSVECFKLLIDAGISINSCCNSVHLFSHVICDNRTIPEVVLFFLNNGVNLDLVGLSDKTLYEIGLITASPLNKEILISWKKNSEN</sequence>
<gene>
    <name evidence="3" type="ORF">TVAG_439810</name>
</gene>
<dbReference type="AlphaFoldDB" id="A2G7K3"/>
<dbReference type="STRING" id="5722.A2G7K3"/>
<organism evidence="3 4">
    <name type="scientific">Trichomonas vaginalis (strain ATCC PRA-98 / G3)</name>
    <dbReference type="NCBI Taxonomy" id="412133"/>
    <lineage>
        <taxon>Eukaryota</taxon>
        <taxon>Metamonada</taxon>
        <taxon>Parabasalia</taxon>
        <taxon>Trichomonadida</taxon>
        <taxon>Trichomonadidae</taxon>
        <taxon>Trichomonas</taxon>
    </lineage>
</organism>
<dbReference type="VEuPathDB" id="TrichDB:TVAG_439810"/>
<dbReference type="InParanoid" id="A2G7K3"/>
<dbReference type="PANTHER" id="PTHR24198">
    <property type="entry name" value="ANKYRIN REPEAT AND PROTEIN KINASE DOMAIN-CONTAINING PROTEIN"/>
    <property type="match status" value="1"/>
</dbReference>
<dbReference type="PANTHER" id="PTHR24198:SF165">
    <property type="entry name" value="ANKYRIN REPEAT-CONTAINING PROTEIN-RELATED"/>
    <property type="match status" value="1"/>
</dbReference>
<dbReference type="Pfam" id="PF12796">
    <property type="entry name" value="Ank_2"/>
    <property type="match status" value="1"/>
</dbReference>
<keyword evidence="4" id="KW-1185">Reference proteome</keyword>
<dbReference type="EMBL" id="DS114555">
    <property type="protein sequence ID" value="EAX86865.1"/>
    <property type="molecule type" value="Genomic_DNA"/>
</dbReference>
<dbReference type="InterPro" id="IPR036770">
    <property type="entry name" value="Ankyrin_rpt-contain_sf"/>
</dbReference>
<dbReference type="SUPFAM" id="SSF48403">
    <property type="entry name" value="Ankyrin repeat"/>
    <property type="match status" value="1"/>
</dbReference>
<evidence type="ECO:0000313" key="4">
    <source>
        <dbReference type="Proteomes" id="UP000001542"/>
    </source>
</evidence>
<evidence type="ECO:0008006" key="5">
    <source>
        <dbReference type="Google" id="ProtNLM"/>
    </source>
</evidence>
<dbReference type="InterPro" id="IPR002110">
    <property type="entry name" value="Ankyrin_rpt"/>
</dbReference>
<evidence type="ECO:0000313" key="3">
    <source>
        <dbReference type="EMBL" id="EAX86865.1"/>
    </source>
</evidence>
<dbReference type="Pfam" id="PF13637">
    <property type="entry name" value="Ank_4"/>
    <property type="match status" value="1"/>
</dbReference>
<dbReference type="Proteomes" id="UP000001542">
    <property type="component" value="Unassembled WGS sequence"/>
</dbReference>
<evidence type="ECO:0000256" key="2">
    <source>
        <dbReference type="ARBA" id="ARBA00023043"/>
    </source>
</evidence>